<dbReference type="GO" id="GO:0008374">
    <property type="term" value="F:O-acyltransferase activity"/>
    <property type="evidence" value="ECO:0007669"/>
    <property type="project" value="InterPro"/>
</dbReference>
<proteinExistence type="inferred from homology"/>
<dbReference type="STRING" id="1051891.A0A0C3QCU1"/>
<feature type="transmembrane region" description="Helical" evidence="8">
    <location>
        <begin position="182"/>
        <end position="202"/>
    </location>
</feature>
<sequence length="266" mass="29857">MAKSFRAIETRNTSNRVSFIISTFGRFILHLCLFDLFQTTLQILPLPGLGTTKGGSVYNKAFPSPLRYGVSTIAVLSTGAAVYAGLEVGHNVITLIGVGLLQLDPADHPPIFSKPWLSTSLRDLWSRRWHSVFRNYFAILGYAAGHRIMGEVGGVLGVFFLSGLLHDWTIWGMGKGTDFWRIVGFFYLQGIGMCVEATFSVVTGRKIRGWWGRAWTCLFMLTTAHLVVEAWLQRGLAGGIYFVKPEYRPVLKLYQYFVGRQCIVQY</sequence>
<evidence type="ECO:0000313" key="11">
    <source>
        <dbReference type="Proteomes" id="UP000054248"/>
    </source>
</evidence>
<dbReference type="PANTHER" id="PTHR31595">
    <property type="entry name" value="LONG-CHAIN-ALCOHOL O-FATTY-ACYLTRANSFERASE 3-RELATED"/>
    <property type="match status" value="1"/>
</dbReference>
<keyword evidence="7 8" id="KW-0472">Membrane</keyword>
<dbReference type="PANTHER" id="PTHR31595:SF57">
    <property type="entry name" value="OS04G0481900 PROTEIN"/>
    <property type="match status" value="1"/>
</dbReference>
<dbReference type="EMBL" id="KN823109">
    <property type="protein sequence ID" value="KIO22459.1"/>
    <property type="molecule type" value="Genomic_DNA"/>
</dbReference>
<evidence type="ECO:0000256" key="5">
    <source>
        <dbReference type="ARBA" id="ARBA00022692"/>
    </source>
</evidence>
<dbReference type="GO" id="GO:0006629">
    <property type="term" value="P:lipid metabolic process"/>
    <property type="evidence" value="ECO:0007669"/>
    <property type="project" value="InterPro"/>
</dbReference>
<evidence type="ECO:0000259" key="9">
    <source>
        <dbReference type="Pfam" id="PF13813"/>
    </source>
</evidence>
<comment type="pathway">
    <text evidence="2">Secondary metabolite biosynthesis.</text>
</comment>
<evidence type="ECO:0000256" key="3">
    <source>
        <dbReference type="ARBA" id="ARBA00007282"/>
    </source>
</evidence>
<reference evidence="11" key="2">
    <citation type="submission" date="2015-01" db="EMBL/GenBank/DDBJ databases">
        <title>Evolutionary Origins and Diversification of the Mycorrhizal Mutualists.</title>
        <authorList>
            <consortium name="DOE Joint Genome Institute"/>
            <consortium name="Mycorrhizal Genomics Consortium"/>
            <person name="Kohler A."/>
            <person name="Kuo A."/>
            <person name="Nagy L.G."/>
            <person name="Floudas D."/>
            <person name="Copeland A."/>
            <person name="Barry K.W."/>
            <person name="Cichocki N."/>
            <person name="Veneault-Fourrey C."/>
            <person name="LaButti K."/>
            <person name="Lindquist E.A."/>
            <person name="Lipzen A."/>
            <person name="Lundell T."/>
            <person name="Morin E."/>
            <person name="Murat C."/>
            <person name="Riley R."/>
            <person name="Ohm R."/>
            <person name="Sun H."/>
            <person name="Tunlid A."/>
            <person name="Henrissat B."/>
            <person name="Grigoriev I.V."/>
            <person name="Hibbett D.S."/>
            <person name="Martin F."/>
        </authorList>
    </citation>
    <scope>NUCLEOTIDE SEQUENCE [LARGE SCALE GENOMIC DNA]</scope>
    <source>
        <strain evidence="11">MUT 4182</strain>
    </source>
</reference>
<dbReference type="OrthoDB" id="1077582at2759"/>
<feature type="domain" description="Wax synthase" evidence="9">
    <location>
        <begin position="109"/>
        <end position="187"/>
    </location>
</feature>
<evidence type="ECO:0000256" key="7">
    <source>
        <dbReference type="ARBA" id="ARBA00023136"/>
    </source>
</evidence>
<keyword evidence="11" id="KW-1185">Reference proteome</keyword>
<dbReference type="AlphaFoldDB" id="A0A0C3QCU1"/>
<evidence type="ECO:0000256" key="4">
    <source>
        <dbReference type="ARBA" id="ARBA00022679"/>
    </source>
</evidence>
<keyword evidence="4" id="KW-0808">Transferase</keyword>
<dbReference type="Pfam" id="PF13813">
    <property type="entry name" value="MBOAT_2"/>
    <property type="match status" value="1"/>
</dbReference>
<evidence type="ECO:0000256" key="2">
    <source>
        <dbReference type="ARBA" id="ARBA00005179"/>
    </source>
</evidence>
<evidence type="ECO:0000313" key="10">
    <source>
        <dbReference type="EMBL" id="KIO22459.1"/>
    </source>
</evidence>
<dbReference type="GO" id="GO:0016020">
    <property type="term" value="C:membrane"/>
    <property type="evidence" value="ECO:0007669"/>
    <property type="project" value="UniProtKB-SubCell"/>
</dbReference>
<evidence type="ECO:0000256" key="1">
    <source>
        <dbReference type="ARBA" id="ARBA00004141"/>
    </source>
</evidence>
<name>A0A0C3QCU1_9AGAM</name>
<protein>
    <recommendedName>
        <fullName evidence="9">Wax synthase domain-containing protein</fullName>
    </recommendedName>
</protein>
<evidence type="ECO:0000256" key="8">
    <source>
        <dbReference type="SAM" id="Phobius"/>
    </source>
</evidence>
<dbReference type="Proteomes" id="UP000054248">
    <property type="component" value="Unassembled WGS sequence"/>
</dbReference>
<keyword evidence="6 8" id="KW-1133">Transmembrane helix</keyword>
<gene>
    <name evidence="10" type="ORF">M407DRAFT_245173</name>
</gene>
<dbReference type="HOGENOM" id="CLU_034105_0_0_1"/>
<comment type="subcellular location">
    <subcellularLocation>
        <location evidence="1">Membrane</location>
        <topology evidence="1">Multi-pass membrane protein</topology>
    </subcellularLocation>
</comment>
<comment type="similarity">
    <text evidence="3">Belongs to the wax synthase family.</text>
</comment>
<feature type="transmembrane region" description="Helical" evidence="8">
    <location>
        <begin position="214"/>
        <end position="232"/>
    </location>
</feature>
<reference evidence="10 11" key="1">
    <citation type="submission" date="2014-04" db="EMBL/GenBank/DDBJ databases">
        <authorList>
            <consortium name="DOE Joint Genome Institute"/>
            <person name="Kuo A."/>
            <person name="Girlanda M."/>
            <person name="Perotto S."/>
            <person name="Kohler A."/>
            <person name="Nagy L.G."/>
            <person name="Floudas D."/>
            <person name="Copeland A."/>
            <person name="Barry K.W."/>
            <person name="Cichocki N."/>
            <person name="Veneault-Fourrey C."/>
            <person name="LaButti K."/>
            <person name="Lindquist E.A."/>
            <person name="Lipzen A."/>
            <person name="Lundell T."/>
            <person name="Morin E."/>
            <person name="Murat C."/>
            <person name="Sun H."/>
            <person name="Tunlid A."/>
            <person name="Henrissat B."/>
            <person name="Grigoriev I.V."/>
            <person name="Hibbett D.S."/>
            <person name="Martin F."/>
            <person name="Nordberg H.P."/>
            <person name="Cantor M.N."/>
            <person name="Hua S.X."/>
        </authorList>
    </citation>
    <scope>NUCLEOTIDE SEQUENCE [LARGE SCALE GENOMIC DNA]</scope>
    <source>
        <strain evidence="10 11">MUT 4182</strain>
    </source>
</reference>
<organism evidence="10 11">
    <name type="scientific">Tulasnella calospora MUT 4182</name>
    <dbReference type="NCBI Taxonomy" id="1051891"/>
    <lineage>
        <taxon>Eukaryota</taxon>
        <taxon>Fungi</taxon>
        <taxon>Dikarya</taxon>
        <taxon>Basidiomycota</taxon>
        <taxon>Agaricomycotina</taxon>
        <taxon>Agaricomycetes</taxon>
        <taxon>Cantharellales</taxon>
        <taxon>Tulasnellaceae</taxon>
        <taxon>Tulasnella</taxon>
    </lineage>
</organism>
<keyword evidence="5 8" id="KW-0812">Transmembrane</keyword>
<evidence type="ECO:0000256" key="6">
    <source>
        <dbReference type="ARBA" id="ARBA00022989"/>
    </source>
</evidence>
<accession>A0A0C3QCU1</accession>
<dbReference type="InterPro" id="IPR044851">
    <property type="entry name" value="Wax_synthase"/>
</dbReference>
<dbReference type="InterPro" id="IPR032805">
    <property type="entry name" value="Wax_synthase_dom"/>
</dbReference>
<feature type="transmembrane region" description="Helical" evidence="8">
    <location>
        <begin position="136"/>
        <end position="162"/>
    </location>
</feature>